<feature type="domain" description="Glycosyltransferase 2-like" evidence="1">
    <location>
        <begin position="6"/>
        <end position="176"/>
    </location>
</feature>
<dbReference type="PANTHER" id="PTHR22916:SF3">
    <property type="entry name" value="UDP-GLCNAC:BETAGAL BETA-1,3-N-ACETYLGLUCOSAMINYLTRANSFERASE-LIKE PROTEIN 1"/>
    <property type="match status" value="1"/>
</dbReference>
<dbReference type="PANTHER" id="PTHR22916">
    <property type="entry name" value="GLYCOSYLTRANSFERASE"/>
    <property type="match status" value="1"/>
</dbReference>
<sequence length="322" mass="36056">MTPTLSVAFCTYNRASQLPGLVDALRRQQCPVPFEILAVDNNSSDETPHLLQDLARRDGAPLRYVREARQGIPFARNRAIAESLRAGTEFLLFIDDDELPAPGLLSAAADALGREGAECVGGRIRVVLPDGRRPRWLTEDMMGFLGALDHGDGALWVRDLDTPLWSGNIGYRTAIFAEDENLRFDVRYNRRGAGVGGGSDAIMFRELVGRGAAIRYRPDMEVCHYVELDKISRSYFLRLHFAAGRKFGEYRSPEYERAFLGVPPFLIRQAAGHWLRVLAMAVRRDVNTVRQAMNGSYALGTILGLHRRYRRYPSRGAERGSS</sequence>
<gene>
    <name evidence="2" type="ORF">DEM34_15200</name>
</gene>
<evidence type="ECO:0000259" key="1">
    <source>
        <dbReference type="Pfam" id="PF00535"/>
    </source>
</evidence>
<dbReference type="GO" id="GO:0016758">
    <property type="term" value="F:hexosyltransferase activity"/>
    <property type="evidence" value="ECO:0007669"/>
    <property type="project" value="UniProtKB-ARBA"/>
</dbReference>
<keyword evidence="2" id="KW-0808">Transferase</keyword>
<dbReference type="SUPFAM" id="SSF53448">
    <property type="entry name" value="Nucleotide-diphospho-sugar transferases"/>
    <property type="match status" value="1"/>
</dbReference>
<dbReference type="RefSeq" id="WP_109679685.1">
    <property type="nucleotide sequence ID" value="NZ_CP086615.1"/>
</dbReference>
<organism evidence="2 3">
    <name type="scientific">Sediminicurvatus halobius</name>
    <dbReference type="NCBI Taxonomy" id="2182432"/>
    <lineage>
        <taxon>Bacteria</taxon>
        <taxon>Pseudomonadati</taxon>
        <taxon>Pseudomonadota</taxon>
        <taxon>Gammaproteobacteria</taxon>
        <taxon>Chromatiales</taxon>
        <taxon>Ectothiorhodospiraceae</taxon>
        <taxon>Sediminicurvatus</taxon>
    </lineage>
</organism>
<protein>
    <submittedName>
        <fullName evidence="2">Glycosyltransferase</fullName>
    </submittedName>
</protein>
<dbReference type="Gene3D" id="3.90.550.10">
    <property type="entry name" value="Spore Coat Polysaccharide Biosynthesis Protein SpsA, Chain A"/>
    <property type="match status" value="1"/>
</dbReference>
<dbReference type="InterPro" id="IPR001173">
    <property type="entry name" value="Glyco_trans_2-like"/>
</dbReference>
<name>A0A2U2MXL9_9GAMM</name>
<dbReference type="InterPro" id="IPR029044">
    <property type="entry name" value="Nucleotide-diphossugar_trans"/>
</dbReference>
<dbReference type="Proteomes" id="UP000245474">
    <property type="component" value="Unassembled WGS sequence"/>
</dbReference>
<dbReference type="AlphaFoldDB" id="A0A2U2MXL9"/>
<dbReference type="OrthoDB" id="9781367at2"/>
<reference evidence="2 3" key="1">
    <citation type="submission" date="2018-05" db="EMBL/GenBank/DDBJ databases">
        <title>Spiribacter halobius sp. nov., a moderately halophilic bacterium isolated from marine solar saltern.</title>
        <authorList>
            <person name="Zheng W.-S."/>
            <person name="Lu D.-C."/>
            <person name="Du Z.-J."/>
        </authorList>
    </citation>
    <scope>NUCLEOTIDE SEQUENCE [LARGE SCALE GENOMIC DNA]</scope>
    <source>
        <strain evidence="2 3">E85</strain>
    </source>
</reference>
<proteinExistence type="predicted"/>
<accession>A0A2U2MXL9</accession>
<keyword evidence="3" id="KW-1185">Reference proteome</keyword>
<dbReference type="CDD" id="cd00761">
    <property type="entry name" value="Glyco_tranf_GTA_type"/>
    <property type="match status" value="1"/>
</dbReference>
<dbReference type="EMBL" id="QFFI01000028">
    <property type="protein sequence ID" value="PWG61705.1"/>
    <property type="molecule type" value="Genomic_DNA"/>
</dbReference>
<comment type="caution">
    <text evidence="2">The sequence shown here is derived from an EMBL/GenBank/DDBJ whole genome shotgun (WGS) entry which is preliminary data.</text>
</comment>
<evidence type="ECO:0000313" key="2">
    <source>
        <dbReference type="EMBL" id="PWG61705.1"/>
    </source>
</evidence>
<evidence type="ECO:0000313" key="3">
    <source>
        <dbReference type="Proteomes" id="UP000245474"/>
    </source>
</evidence>
<dbReference type="Pfam" id="PF00535">
    <property type="entry name" value="Glycos_transf_2"/>
    <property type="match status" value="1"/>
</dbReference>